<sequence>MHLPIARPSLPPLDEFVNVLRELWETRMLSNFGRYACQFEQRAADFVGNPHVAAVANCDLGLVISLAALELPKGAPCLVPSFTFNSTINSIIWNGLRPVFVDADPETFNADPNDVRRRLEEGAAAIVVTHVFGSPADIDAIMELAKTAGVPVVFDAAHAFGAEYRGKRIGHPSLGALQVFSFSGTKPITAAEGGLIAAADGRLIDRILKLRAYGFRYDYISDVVGLNAKLSELHAALGWLLLGQAEEVILARNRLAAYYRGQLATCPEVSFQKLLPHCRSTFKDFAIVCADGRDELASCLARAGVQTKKYFVPLHTMPAYRRFGSGNDDLADTEALSARVLCLPIFNEMSEREADRVCETILRFYGRT</sequence>
<feature type="modified residue" description="N6-(pyridoxal phosphate)lysine" evidence="4">
    <location>
        <position position="186"/>
    </location>
</feature>
<dbReference type="AlphaFoldDB" id="A0A062XV50"/>
<evidence type="ECO:0000256" key="2">
    <source>
        <dbReference type="ARBA" id="ARBA00037999"/>
    </source>
</evidence>
<evidence type="ECO:0000313" key="6">
    <source>
        <dbReference type="EMBL" id="KDA53269.1"/>
    </source>
</evidence>
<dbReference type="RefSeq" id="WP_038049968.1">
    <property type="nucleotide sequence ID" value="NZ_JMFG01000024.1"/>
</dbReference>
<comment type="similarity">
    <text evidence="2 5">Belongs to the DegT/DnrJ/EryC1 family.</text>
</comment>
<evidence type="ECO:0000313" key="7">
    <source>
        <dbReference type="Proteomes" id="UP000027284"/>
    </source>
</evidence>
<dbReference type="Proteomes" id="UP000027284">
    <property type="component" value="Unassembled WGS sequence"/>
</dbReference>
<organism evidence="6 7">
    <name type="scientific">Thermoanaerobaculum aquaticum</name>
    <dbReference type="NCBI Taxonomy" id="1312852"/>
    <lineage>
        <taxon>Bacteria</taxon>
        <taxon>Pseudomonadati</taxon>
        <taxon>Acidobacteriota</taxon>
        <taxon>Thermoanaerobaculia</taxon>
        <taxon>Thermoanaerobaculales</taxon>
        <taxon>Thermoanaerobaculaceae</taxon>
        <taxon>Thermoanaerobaculum</taxon>
    </lineage>
</organism>
<keyword evidence="1 4" id="KW-0663">Pyridoxal phosphate</keyword>
<keyword evidence="7" id="KW-1185">Reference proteome</keyword>
<dbReference type="SUPFAM" id="SSF53383">
    <property type="entry name" value="PLP-dependent transferases"/>
    <property type="match status" value="1"/>
</dbReference>
<comment type="caution">
    <text evidence="6">The sequence shown here is derived from an EMBL/GenBank/DDBJ whole genome shotgun (WGS) entry which is preliminary data.</text>
</comment>
<protein>
    <recommendedName>
        <fullName evidence="8">DegT/DnrJ/EryC1/StrS family aminotransferase</fullName>
    </recommendedName>
</protein>
<dbReference type="OrthoDB" id="9810913at2"/>
<evidence type="ECO:0008006" key="8">
    <source>
        <dbReference type="Google" id="ProtNLM"/>
    </source>
</evidence>
<accession>A0A062XV50</accession>
<dbReference type="PANTHER" id="PTHR30244:SF9">
    <property type="entry name" value="PROTEIN RV3402C"/>
    <property type="match status" value="1"/>
</dbReference>
<dbReference type="InterPro" id="IPR000653">
    <property type="entry name" value="DegT/StrS_aminotransferase"/>
</dbReference>
<dbReference type="STRING" id="1312852.EG19_06750"/>
<dbReference type="Gene3D" id="3.40.640.10">
    <property type="entry name" value="Type I PLP-dependent aspartate aminotransferase-like (Major domain)"/>
    <property type="match status" value="1"/>
</dbReference>
<feature type="active site" description="Proton acceptor" evidence="3">
    <location>
        <position position="186"/>
    </location>
</feature>
<dbReference type="GO" id="GO:0000271">
    <property type="term" value="P:polysaccharide biosynthetic process"/>
    <property type="evidence" value="ECO:0007669"/>
    <property type="project" value="TreeGrafter"/>
</dbReference>
<name>A0A062XV50_9BACT</name>
<dbReference type="PANTHER" id="PTHR30244">
    <property type="entry name" value="TRANSAMINASE"/>
    <property type="match status" value="1"/>
</dbReference>
<dbReference type="Pfam" id="PF01041">
    <property type="entry name" value="DegT_DnrJ_EryC1"/>
    <property type="match status" value="1"/>
</dbReference>
<dbReference type="InterPro" id="IPR015424">
    <property type="entry name" value="PyrdxlP-dep_Trfase"/>
</dbReference>
<dbReference type="CDD" id="cd00616">
    <property type="entry name" value="AHBA_syn"/>
    <property type="match status" value="1"/>
</dbReference>
<dbReference type="InterPro" id="IPR015421">
    <property type="entry name" value="PyrdxlP-dep_Trfase_major"/>
</dbReference>
<dbReference type="EMBL" id="JMFG01000024">
    <property type="protein sequence ID" value="KDA53269.1"/>
    <property type="molecule type" value="Genomic_DNA"/>
</dbReference>
<evidence type="ECO:0000256" key="3">
    <source>
        <dbReference type="PIRSR" id="PIRSR000390-1"/>
    </source>
</evidence>
<dbReference type="GO" id="GO:0030170">
    <property type="term" value="F:pyridoxal phosphate binding"/>
    <property type="evidence" value="ECO:0007669"/>
    <property type="project" value="TreeGrafter"/>
</dbReference>
<dbReference type="PIRSF" id="PIRSF000390">
    <property type="entry name" value="PLP_StrS"/>
    <property type="match status" value="1"/>
</dbReference>
<proteinExistence type="inferred from homology"/>
<evidence type="ECO:0000256" key="5">
    <source>
        <dbReference type="RuleBase" id="RU004508"/>
    </source>
</evidence>
<dbReference type="GO" id="GO:0008483">
    <property type="term" value="F:transaminase activity"/>
    <property type="evidence" value="ECO:0007669"/>
    <property type="project" value="TreeGrafter"/>
</dbReference>
<reference evidence="6 7" key="1">
    <citation type="submission" date="2014-04" db="EMBL/GenBank/DDBJ databases">
        <title>The Genome Sequence of Thermoanaerobaculum aquaticum MP-01, The First Cultivated Group 23 Acidobacterium.</title>
        <authorList>
            <person name="Stamps B.W."/>
            <person name="Losey N.A."/>
            <person name="Lawson P.A."/>
            <person name="Stevenson B.S."/>
        </authorList>
    </citation>
    <scope>NUCLEOTIDE SEQUENCE [LARGE SCALE GENOMIC DNA]</scope>
    <source>
        <strain evidence="6 7">MP-01</strain>
    </source>
</reference>
<gene>
    <name evidence="6" type="ORF">EG19_06750</name>
</gene>
<evidence type="ECO:0000256" key="4">
    <source>
        <dbReference type="PIRSR" id="PIRSR000390-2"/>
    </source>
</evidence>
<evidence type="ECO:0000256" key="1">
    <source>
        <dbReference type="ARBA" id="ARBA00022898"/>
    </source>
</evidence>